<name>A0A2P2JBK1_RHIMU</name>
<organism evidence="2">
    <name type="scientific">Rhizophora mucronata</name>
    <name type="common">Asiatic mangrove</name>
    <dbReference type="NCBI Taxonomy" id="61149"/>
    <lineage>
        <taxon>Eukaryota</taxon>
        <taxon>Viridiplantae</taxon>
        <taxon>Streptophyta</taxon>
        <taxon>Embryophyta</taxon>
        <taxon>Tracheophyta</taxon>
        <taxon>Spermatophyta</taxon>
        <taxon>Magnoliopsida</taxon>
        <taxon>eudicotyledons</taxon>
        <taxon>Gunneridae</taxon>
        <taxon>Pentapetalae</taxon>
        <taxon>rosids</taxon>
        <taxon>fabids</taxon>
        <taxon>Malpighiales</taxon>
        <taxon>Rhizophoraceae</taxon>
        <taxon>Rhizophora</taxon>
    </lineage>
</organism>
<dbReference type="EMBL" id="GGEC01010314">
    <property type="protein sequence ID" value="MBW90797.1"/>
    <property type="molecule type" value="Transcribed_RNA"/>
</dbReference>
<reference evidence="2" key="1">
    <citation type="submission" date="2018-02" db="EMBL/GenBank/DDBJ databases">
        <title>Rhizophora mucronata_Transcriptome.</title>
        <authorList>
            <person name="Meera S.P."/>
            <person name="Sreeshan A."/>
            <person name="Augustine A."/>
        </authorList>
    </citation>
    <scope>NUCLEOTIDE SEQUENCE</scope>
    <source>
        <tissue evidence="2">Leaf</tissue>
    </source>
</reference>
<feature type="region of interest" description="Disordered" evidence="1">
    <location>
        <begin position="23"/>
        <end position="55"/>
    </location>
</feature>
<proteinExistence type="predicted"/>
<protein>
    <submittedName>
        <fullName evidence="2">Uncharacterized protein MANES_06G167900</fullName>
    </submittedName>
</protein>
<accession>A0A2P2JBK1</accession>
<feature type="compositionally biased region" description="Basic and acidic residues" evidence="1">
    <location>
        <begin position="46"/>
        <end position="55"/>
    </location>
</feature>
<evidence type="ECO:0000313" key="2">
    <source>
        <dbReference type="EMBL" id="MBW90797.1"/>
    </source>
</evidence>
<sequence>MMLMPLEIQRGPLEIQRERHPNENQAVHLPPEIANESGAATSGGEAEPRIGRDTAGEISFRFHDFSLPNNWV</sequence>
<dbReference type="AlphaFoldDB" id="A0A2P2JBK1"/>
<evidence type="ECO:0000256" key="1">
    <source>
        <dbReference type="SAM" id="MobiDB-lite"/>
    </source>
</evidence>